<dbReference type="PROSITE" id="PS50077">
    <property type="entry name" value="HEAT_REPEAT"/>
    <property type="match status" value="1"/>
</dbReference>
<protein>
    <recommendedName>
        <fullName evidence="3">TOG domain-containing protein</fullName>
    </recommendedName>
</protein>
<dbReference type="Pfam" id="PF20168">
    <property type="entry name" value="PDS5"/>
    <property type="match status" value="1"/>
</dbReference>
<reference evidence="4" key="1">
    <citation type="submission" date="2021-01" db="EMBL/GenBank/DDBJ databases">
        <authorList>
            <person name="Corre E."/>
            <person name="Pelletier E."/>
            <person name="Niang G."/>
            <person name="Scheremetjew M."/>
            <person name="Finn R."/>
            <person name="Kale V."/>
            <person name="Holt S."/>
            <person name="Cochrane G."/>
            <person name="Meng A."/>
            <person name="Brown T."/>
            <person name="Cohen L."/>
        </authorList>
    </citation>
    <scope>NUCLEOTIDE SEQUENCE</scope>
    <source>
        <strain evidence="4">NIES-2562</strain>
    </source>
</reference>
<proteinExistence type="predicted"/>
<dbReference type="InterPro" id="IPR052623">
    <property type="entry name" value="DAAF5"/>
</dbReference>
<dbReference type="SUPFAM" id="SSF48371">
    <property type="entry name" value="ARM repeat"/>
    <property type="match status" value="1"/>
</dbReference>
<dbReference type="SMART" id="SM01349">
    <property type="entry name" value="TOG"/>
    <property type="match status" value="1"/>
</dbReference>
<dbReference type="PANTHER" id="PTHR16216:SF2">
    <property type="entry name" value="DYNEIN AXONEMAL ASSEMBLY FACTOR 5"/>
    <property type="match status" value="1"/>
</dbReference>
<dbReference type="InterPro" id="IPR034085">
    <property type="entry name" value="TOG"/>
</dbReference>
<evidence type="ECO:0000256" key="2">
    <source>
        <dbReference type="PROSITE-ProRule" id="PRU00103"/>
    </source>
</evidence>
<evidence type="ECO:0000313" key="4">
    <source>
        <dbReference type="EMBL" id="CAE0263014.1"/>
    </source>
</evidence>
<dbReference type="InterPro" id="IPR056497">
    <property type="entry name" value="HEAT_DAAF5"/>
</dbReference>
<dbReference type="PANTHER" id="PTHR16216">
    <property type="entry name" value="DYNEIN ASSEMBLY FACTOR 5, AXONEMAL"/>
    <property type="match status" value="1"/>
</dbReference>
<dbReference type="InterPro" id="IPR021133">
    <property type="entry name" value="HEAT_type_2"/>
</dbReference>
<sequence length="867" mass="94612">MADSQAEVEALVQALQRDFNCAVDPDRSLRKSAVQKITKRLLGSGREPAPSPAAVQAVIEGPFLKPLQHLLGDSVEKCRDVTANFLYEVLPTLPHPSAVIADLLPSIVARIGVKPSPEESEELRLLMLKVVDLFVTTSPSAIAPHLDKVVDILTKTAVDSYPEIKKETARCVINVRTKLPDVFVHHSPAVIRALSGALSHQHSRVRAAALEAIGMAVCCNGESVLKELQPGLKILAADRSPAVREVHARVAAQWLKSLVDVKDYEGLIVPLLAVHVGDEIATNRDYAIEAMEEVASVRAAELEGAIKDDTTSGRVWEEERPVAPFSERPSAVCRALVSRSLKEYIPGVLEDLVNWTAKTRGEAASLLRVLVVYCEDNVLEHLDAIINAATKACRDDDTTVSSAVGDVMEYVGRCIDPSAFLPKVLSMLERPAHAGPSSQLSCLVVMASLMKGCQPGALVEHIPSIITSLGKVEVMSSELVDEVESEASVITERAEVAQLNEALTDTVVSLIRTAGKAIEVEGSRIFHLLVQLLAVEDTSTVAQKAAYGINLLASVLELGEAEEGRSKLFARYYPKELSAIISNVNEWSKASHERLCFETLTRNLAAATSLDRDEDVDAVVQLFGQAGDEMMEAFKTMTSVAKDAHLRMGGLGLLDDLCSYPALTPFLSSHSLLLLRDVVLPNMVWRAGRVAAAVRIVATHCLRTMLRRGCIARDSLAQLLDDMVPTLKTSLDDDEKETRLMTCHILHDCFDVIGEGLSDENRYQLYPELLSRLDDSSDDVRVDVTETLSSFLRNLAEPIPNETQVEYITKRLLIHLDDSQESIRLAVKETLLMVAKRAPAIMKEEAAATASKLIRGGDLLEEVLRTC</sequence>
<organism evidence="4">
    <name type="scientific">Palpitomonas bilix</name>
    <dbReference type="NCBI Taxonomy" id="652834"/>
    <lineage>
        <taxon>Eukaryota</taxon>
        <taxon>Eukaryota incertae sedis</taxon>
    </lineage>
</organism>
<dbReference type="InterPro" id="IPR057978">
    <property type="entry name" value="TPR_DAAF5"/>
</dbReference>
<evidence type="ECO:0000256" key="1">
    <source>
        <dbReference type="ARBA" id="ARBA00022737"/>
    </source>
</evidence>
<feature type="repeat" description="HEAT" evidence="2">
    <location>
        <begin position="765"/>
        <end position="803"/>
    </location>
</feature>
<gene>
    <name evidence="4" type="ORF">PBIL07802_LOCUS25311</name>
</gene>
<dbReference type="Gene3D" id="1.25.10.10">
    <property type="entry name" value="Leucine-rich Repeat Variant"/>
    <property type="match status" value="3"/>
</dbReference>
<name>A0A7S3LT11_9EUKA</name>
<accession>A0A7S3LT11</accession>
<feature type="domain" description="TOG" evidence="3">
    <location>
        <begin position="1"/>
        <end position="246"/>
    </location>
</feature>
<dbReference type="InterPro" id="IPR011989">
    <property type="entry name" value="ARM-like"/>
</dbReference>
<dbReference type="InterPro" id="IPR016024">
    <property type="entry name" value="ARM-type_fold"/>
</dbReference>
<dbReference type="AlphaFoldDB" id="A0A7S3LT11"/>
<dbReference type="Pfam" id="PF24573">
    <property type="entry name" value="HEAT_DAAF5"/>
    <property type="match status" value="1"/>
</dbReference>
<dbReference type="Pfam" id="PF25757">
    <property type="entry name" value="TPR_DNAAF5"/>
    <property type="match status" value="1"/>
</dbReference>
<dbReference type="EMBL" id="HBIB01038926">
    <property type="protein sequence ID" value="CAE0263014.1"/>
    <property type="molecule type" value="Transcribed_RNA"/>
</dbReference>
<keyword evidence="1" id="KW-0677">Repeat</keyword>
<evidence type="ECO:0000259" key="3">
    <source>
        <dbReference type="SMART" id="SM01349"/>
    </source>
</evidence>